<proteinExistence type="predicted"/>
<dbReference type="InterPro" id="IPR041902">
    <property type="entry name" value="CtsR_N_sf"/>
</dbReference>
<evidence type="ECO:0000259" key="1">
    <source>
        <dbReference type="Pfam" id="PF05848"/>
    </source>
</evidence>
<dbReference type="Pfam" id="PF17727">
    <property type="entry name" value="CtsR_C"/>
    <property type="match status" value="1"/>
</dbReference>
<keyword evidence="4" id="KW-1185">Reference proteome</keyword>
<reference evidence="4" key="1">
    <citation type="submission" date="2016-11" db="EMBL/GenBank/DDBJ databases">
        <authorList>
            <person name="Varghese N."/>
            <person name="Submissions S."/>
        </authorList>
    </citation>
    <scope>NUCLEOTIDE SEQUENCE [LARGE SCALE GENOMIC DNA]</scope>
    <source>
        <strain evidence="4">DSM 14826</strain>
    </source>
</reference>
<evidence type="ECO:0000313" key="3">
    <source>
        <dbReference type="EMBL" id="SHK25811.1"/>
    </source>
</evidence>
<dbReference type="OrthoDB" id="1680813at2"/>
<dbReference type="Gene3D" id="3.30.56.130">
    <property type="entry name" value="Transcriptional regulator CtsR, winged HTH domain"/>
    <property type="match status" value="1"/>
</dbReference>
<protein>
    <submittedName>
        <fullName evidence="3">Transcriptional regulator CtsR</fullName>
    </submittedName>
</protein>
<dbReference type="InterPro" id="IPR040465">
    <property type="entry name" value="CtsR_N"/>
</dbReference>
<dbReference type="InterPro" id="IPR041473">
    <property type="entry name" value="CtsR_C"/>
</dbReference>
<dbReference type="Proteomes" id="UP000243547">
    <property type="component" value="Unassembled WGS sequence"/>
</dbReference>
<evidence type="ECO:0000313" key="4">
    <source>
        <dbReference type="Proteomes" id="UP000243547"/>
    </source>
</evidence>
<evidence type="ECO:0000259" key="2">
    <source>
        <dbReference type="Pfam" id="PF17727"/>
    </source>
</evidence>
<gene>
    <name evidence="3" type="ORF">SAMN02745227_01914</name>
</gene>
<sequence length="151" mass="17180">MSSLSNQIEKYIKSLLKMSSNNQVVIKRNELAFILSCVPSQINYVLQTRFTPERGFKVESQRGGGGYIRITKITPSAEETMRYLSDMLEKGISYNQCKDLVLRLQDEGIFTKREGKILIEITKAEVLGIPLPLRDRIRAEILKNALTSVIE</sequence>
<accession>A0A1M6QZZ4</accession>
<dbReference type="Pfam" id="PF05848">
    <property type="entry name" value="CtsR"/>
    <property type="match status" value="1"/>
</dbReference>
<dbReference type="EMBL" id="FRAI01000025">
    <property type="protein sequence ID" value="SHK25811.1"/>
    <property type="molecule type" value="Genomic_DNA"/>
</dbReference>
<dbReference type="STRING" id="1120989.SAMN02745227_01914"/>
<dbReference type="AlphaFoldDB" id="A0A1M6QZZ4"/>
<dbReference type="InterPro" id="IPR041908">
    <property type="entry name" value="CtsR_C_sf"/>
</dbReference>
<organism evidence="3 4">
    <name type="scientific">Anaerobranca californiensis DSM 14826</name>
    <dbReference type="NCBI Taxonomy" id="1120989"/>
    <lineage>
        <taxon>Bacteria</taxon>
        <taxon>Bacillati</taxon>
        <taxon>Bacillota</taxon>
        <taxon>Clostridia</taxon>
        <taxon>Eubacteriales</taxon>
        <taxon>Proteinivoracaceae</taxon>
        <taxon>Anaerobranca</taxon>
    </lineage>
</organism>
<feature type="domain" description="CtsR C-terminal dimerization" evidence="2">
    <location>
        <begin position="78"/>
        <end position="147"/>
    </location>
</feature>
<name>A0A1M6QZZ4_9FIRM</name>
<feature type="domain" description="CtsR N-terminal HTH" evidence="1">
    <location>
        <begin position="3"/>
        <end position="73"/>
    </location>
</feature>
<dbReference type="Gene3D" id="1.10.1200.150">
    <property type="entry name" value="Transcriptional regulator CtsR, C-terminal domain"/>
    <property type="match status" value="1"/>
</dbReference>
<dbReference type="RefSeq" id="WP_072908299.1">
    <property type="nucleotide sequence ID" value="NZ_FRAI01000025.1"/>
</dbReference>